<evidence type="ECO:0000256" key="2">
    <source>
        <dbReference type="ARBA" id="ARBA00022857"/>
    </source>
</evidence>
<keyword evidence="3" id="KW-0560">Oxidoreductase</keyword>
<sequence length="254" mass="26679">MNASPGNSNHTSATTALVTGANKGLGYETARRLGELGWRVFLGARDEARGKEAAARLAAQGADVVFVPLDVTFDDSVAAAVEAVGKHTDHLDVLVNNAGTTGEEVGPLDRTLTVEETLPQHLVPVFRVNVLGPVRVTHAFLPLLRAADDPRVVMVSSSAGSLACATTADSGRTGSAHLMYPTSKAALNMLTVQYANGIPDVRFNLADPGFTATDLNHHQGTQTVTEGTDAIVELATASPGPTRQYRSRDGDVPW</sequence>
<name>A0A6B3QPG5_STRTE</name>
<dbReference type="RefSeq" id="WP_164458734.1">
    <property type="nucleotide sequence ID" value="NZ_JAAIFS010000003.1"/>
</dbReference>
<comment type="caution">
    <text evidence="4">The sequence shown here is derived from an EMBL/GenBank/DDBJ whole genome shotgun (WGS) entry which is preliminary data.</text>
</comment>
<dbReference type="AlphaFoldDB" id="A0A6B3QPG5"/>
<dbReference type="EMBL" id="JAAIFS010000003">
    <property type="protein sequence ID" value="NEV87974.1"/>
    <property type="molecule type" value="Genomic_DNA"/>
</dbReference>
<dbReference type="PANTHER" id="PTHR43490:SF99">
    <property type="entry name" value="SHORT-CHAIN DEHYDROGENASE_REDUCTASE"/>
    <property type="match status" value="1"/>
</dbReference>
<dbReference type="GO" id="GO:0016491">
    <property type="term" value="F:oxidoreductase activity"/>
    <property type="evidence" value="ECO:0007669"/>
    <property type="project" value="UniProtKB-KW"/>
</dbReference>
<dbReference type="Gene3D" id="3.40.50.720">
    <property type="entry name" value="NAD(P)-binding Rossmann-like Domain"/>
    <property type="match status" value="1"/>
</dbReference>
<proteinExistence type="inferred from homology"/>
<comment type="similarity">
    <text evidence="1">Belongs to the short-chain dehydrogenases/reductases (SDR) family.</text>
</comment>
<dbReference type="PANTHER" id="PTHR43490">
    <property type="entry name" value="(+)-NEOMENTHOL DEHYDROGENASE"/>
    <property type="match status" value="1"/>
</dbReference>
<dbReference type="InterPro" id="IPR036291">
    <property type="entry name" value="NAD(P)-bd_dom_sf"/>
</dbReference>
<dbReference type="Pfam" id="PF00106">
    <property type="entry name" value="adh_short"/>
    <property type="match status" value="1"/>
</dbReference>
<dbReference type="SUPFAM" id="SSF51735">
    <property type="entry name" value="NAD(P)-binding Rossmann-fold domains"/>
    <property type="match status" value="1"/>
</dbReference>
<dbReference type="InterPro" id="IPR002347">
    <property type="entry name" value="SDR_fam"/>
</dbReference>
<reference evidence="4" key="1">
    <citation type="journal article" date="2020" name="Microorganisms">
        <title>Isolation, Genomic and Metabolomic Characterization of Streptomyces tendae VITAKN with Quorum Sensing Inhibitory Activity from Southern India.</title>
        <authorList>
            <person name="Ishaque N.M."/>
            <person name="Burgsdorf I."/>
            <person name="Limlingan Malit J.J."/>
            <person name="Saha S."/>
            <person name="Teta R."/>
            <person name="Ewe D."/>
            <person name="Kannabiran K."/>
            <person name="Hrouzek P."/>
            <person name="Steindler L."/>
            <person name="Costantino V."/>
            <person name="Saurav K."/>
        </authorList>
    </citation>
    <scope>NUCLEOTIDE SEQUENCE</scope>
    <source>
        <strain evidence="4">VITAKN</strain>
    </source>
</reference>
<organism evidence="4">
    <name type="scientific">Streptomyces tendae</name>
    <dbReference type="NCBI Taxonomy" id="1932"/>
    <lineage>
        <taxon>Bacteria</taxon>
        <taxon>Bacillati</taxon>
        <taxon>Actinomycetota</taxon>
        <taxon>Actinomycetes</taxon>
        <taxon>Kitasatosporales</taxon>
        <taxon>Streptomycetaceae</taxon>
        <taxon>Streptomyces</taxon>
    </lineage>
</organism>
<accession>A0A6B3QPG5</accession>
<evidence type="ECO:0000313" key="4">
    <source>
        <dbReference type="EMBL" id="NEV87974.1"/>
    </source>
</evidence>
<evidence type="ECO:0000256" key="1">
    <source>
        <dbReference type="ARBA" id="ARBA00006484"/>
    </source>
</evidence>
<evidence type="ECO:0000256" key="3">
    <source>
        <dbReference type="ARBA" id="ARBA00023002"/>
    </source>
</evidence>
<keyword evidence="2" id="KW-0521">NADP</keyword>
<protein>
    <submittedName>
        <fullName evidence="4">SDR family NAD(P)-dependent oxidoreductase</fullName>
    </submittedName>
</protein>
<dbReference type="PRINTS" id="PR00081">
    <property type="entry name" value="GDHRDH"/>
</dbReference>
<gene>
    <name evidence="4" type="ORF">GUR47_15045</name>
</gene>